<gene>
    <name evidence="4" type="ORF">TsocGM_09695</name>
</gene>
<dbReference type="InterPro" id="IPR018228">
    <property type="entry name" value="DNase_TatD-rel_CS"/>
</dbReference>
<evidence type="ECO:0000313" key="4">
    <source>
        <dbReference type="EMBL" id="RUL87985.1"/>
    </source>
</evidence>
<proteinExistence type="inferred from homology"/>
<dbReference type="Gene3D" id="3.20.20.140">
    <property type="entry name" value="Metal-dependent hydrolases"/>
    <property type="match status" value="1"/>
</dbReference>
<reference evidence="4 5" key="2">
    <citation type="submission" date="2019-01" db="EMBL/GenBank/DDBJ databases">
        <title>Tautonia sociabilis, a novel thermotolerant planctomycete of Isosphaeraceae family, isolated from a 4000 m deep subterranean habitat.</title>
        <authorList>
            <person name="Kovaleva O.L."/>
            <person name="Elcheninov A.G."/>
            <person name="Van Heerden E."/>
            <person name="Toshchakov S.V."/>
            <person name="Novikov A."/>
            <person name="Bonch-Osmolovskaya E.A."/>
            <person name="Kublanov I.V."/>
        </authorList>
    </citation>
    <scope>NUCLEOTIDE SEQUENCE [LARGE SCALE GENOMIC DNA]</scope>
    <source>
        <strain evidence="4 5">GM2012</strain>
    </source>
</reference>
<dbReference type="InterPro" id="IPR032466">
    <property type="entry name" value="Metal_Hydrolase"/>
</dbReference>
<comment type="caution">
    <text evidence="4">The sequence shown here is derived from an EMBL/GenBank/DDBJ whole genome shotgun (WGS) entry which is preliminary data.</text>
</comment>
<dbReference type="Pfam" id="PF01026">
    <property type="entry name" value="TatD_DNase"/>
    <property type="match status" value="1"/>
</dbReference>
<feature type="binding site" evidence="3">
    <location>
        <position position="158"/>
    </location>
    <ligand>
        <name>a divalent metal cation</name>
        <dbReference type="ChEBI" id="CHEBI:60240"/>
        <label>2</label>
    </ligand>
</feature>
<protein>
    <submittedName>
        <fullName evidence="4">TatD family deoxyribonuclease</fullName>
    </submittedName>
</protein>
<organism evidence="4 5">
    <name type="scientific">Tautonia sociabilis</name>
    <dbReference type="NCBI Taxonomy" id="2080755"/>
    <lineage>
        <taxon>Bacteria</taxon>
        <taxon>Pseudomonadati</taxon>
        <taxon>Planctomycetota</taxon>
        <taxon>Planctomycetia</taxon>
        <taxon>Isosphaerales</taxon>
        <taxon>Isosphaeraceae</taxon>
        <taxon>Tautonia</taxon>
    </lineage>
</organism>
<accession>A0A432MLH0</accession>
<dbReference type="PANTHER" id="PTHR46124:SF2">
    <property type="entry name" value="D-AMINOACYL-TRNA DEACYLASE"/>
    <property type="match status" value="1"/>
</dbReference>
<dbReference type="PROSITE" id="PS01137">
    <property type="entry name" value="TATD_1"/>
    <property type="match status" value="1"/>
</dbReference>
<evidence type="ECO:0000313" key="5">
    <source>
        <dbReference type="Proteomes" id="UP000280296"/>
    </source>
</evidence>
<keyword evidence="5" id="KW-1185">Reference proteome</keyword>
<feature type="binding site" evidence="3">
    <location>
        <position position="20"/>
    </location>
    <ligand>
        <name>a divalent metal cation</name>
        <dbReference type="ChEBI" id="CHEBI:60240"/>
        <label>1</label>
    </ligand>
</feature>
<dbReference type="AlphaFoldDB" id="A0A432MLH0"/>
<keyword evidence="3" id="KW-0479">Metal-binding</keyword>
<dbReference type="PROSITE" id="PS01091">
    <property type="entry name" value="TATD_3"/>
    <property type="match status" value="1"/>
</dbReference>
<keyword evidence="2" id="KW-0378">Hydrolase</keyword>
<name>A0A432MLH0_9BACT</name>
<dbReference type="SUPFAM" id="SSF51556">
    <property type="entry name" value="Metallo-dependent hydrolases"/>
    <property type="match status" value="1"/>
</dbReference>
<dbReference type="InterPro" id="IPR001130">
    <property type="entry name" value="TatD-like"/>
</dbReference>
<evidence type="ECO:0000256" key="1">
    <source>
        <dbReference type="ARBA" id="ARBA00009275"/>
    </source>
</evidence>
<dbReference type="Proteomes" id="UP000280296">
    <property type="component" value="Unassembled WGS sequence"/>
</dbReference>
<dbReference type="PIRSF" id="PIRSF005902">
    <property type="entry name" value="DNase_TatD"/>
    <property type="match status" value="1"/>
</dbReference>
<reference evidence="4 5" key="1">
    <citation type="submission" date="2018-12" db="EMBL/GenBank/DDBJ databases">
        <authorList>
            <person name="Toschakov S.V."/>
        </authorList>
    </citation>
    <scope>NUCLEOTIDE SEQUENCE [LARGE SCALE GENOMIC DNA]</scope>
    <source>
        <strain evidence="4 5">GM2012</strain>
    </source>
</reference>
<sequence>MIMGATRGDVSAGLIDTHCHVDLYPDPAAVAGLSERLGVRTIAVTNSPFVFDHTRALAERARYLYPAVGLHPQLVASRSHEVGRLVALLDSTRFVGEVGLDYTSIDPEDHRLQRKVFARILGACAEHGDKVITVHSRRAAPDVIDAVGGSFPGKVILHWYSGTVKDLDRALKNGAYISVNTAMISSKKSLALVSRVPADRILTETDGPFITVGQKPAVPSDVNLVVERLAEMWRVDAEEASHVIRSNFDEVIAGDG</sequence>
<comment type="similarity">
    <text evidence="1">Belongs to the metallo-dependent hydrolases superfamily. TatD-type hydrolase family.</text>
</comment>
<feature type="binding site" evidence="3">
    <location>
        <position position="97"/>
    </location>
    <ligand>
        <name>a divalent metal cation</name>
        <dbReference type="ChEBI" id="CHEBI:60240"/>
        <label>1</label>
    </ligand>
</feature>
<evidence type="ECO:0000256" key="3">
    <source>
        <dbReference type="PIRSR" id="PIRSR005902-1"/>
    </source>
</evidence>
<dbReference type="GO" id="GO:0016788">
    <property type="term" value="F:hydrolase activity, acting on ester bonds"/>
    <property type="evidence" value="ECO:0007669"/>
    <property type="project" value="InterPro"/>
</dbReference>
<dbReference type="CDD" id="cd01310">
    <property type="entry name" value="TatD_DNAse"/>
    <property type="match status" value="1"/>
</dbReference>
<feature type="binding site" evidence="3">
    <location>
        <position position="18"/>
    </location>
    <ligand>
        <name>a divalent metal cation</name>
        <dbReference type="ChEBI" id="CHEBI:60240"/>
        <label>1</label>
    </ligand>
</feature>
<dbReference type="GO" id="GO:0046872">
    <property type="term" value="F:metal ion binding"/>
    <property type="evidence" value="ECO:0007669"/>
    <property type="project" value="UniProtKB-KW"/>
</dbReference>
<feature type="binding site" evidence="3">
    <location>
        <position position="206"/>
    </location>
    <ligand>
        <name>a divalent metal cation</name>
        <dbReference type="ChEBI" id="CHEBI:60240"/>
        <label>1</label>
    </ligand>
</feature>
<evidence type="ECO:0000256" key="2">
    <source>
        <dbReference type="ARBA" id="ARBA00022801"/>
    </source>
</evidence>
<dbReference type="EMBL" id="RYZH01000015">
    <property type="protein sequence ID" value="RUL87985.1"/>
    <property type="molecule type" value="Genomic_DNA"/>
</dbReference>
<dbReference type="PANTHER" id="PTHR46124">
    <property type="entry name" value="D-AMINOACYL-TRNA DEACYLASE"/>
    <property type="match status" value="1"/>
</dbReference>
<dbReference type="NCBIfam" id="NF041926">
    <property type="entry name" value="QatD"/>
    <property type="match status" value="1"/>
</dbReference>
<feature type="binding site" evidence="3">
    <location>
        <position position="135"/>
    </location>
    <ligand>
        <name>a divalent metal cation</name>
        <dbReference type="ChEBI" id="CHEBI:60240"/>
        <label>2</label>
    </ligand>
</feature>
<dbReference type="InterPro" id="IPR049677">
    <property type="entry name" value="QatD"/>
</dbReference>